<organism evidence="1 2">
    <name type="scientific">Photorhabdus khanii NC19</name>
    <dbReference type="NCBI Taxonomy" id="1004151"/>
    <lineage>
        <taxon>Bacteria</taxon>
        <taxon>Pseudomonadati</taxon>
        <taxon>Pseudomonadota</taxon>
        <taxon>Gammaproteobacteria</taxon>
        <taxon>Enterobacterales</taxon>
        <taxon>Morganellaceae</taxon>
        <taxon>Photorhabdus</taxon>
    </lineage>
</organism>
<dbReference type="EMBL" id="AYSJ01000002">
    <property type="protein sequence ID" value="ETS33017.1"/>
    <property type="molecule type" value="Genomic_DNA"/>
</dbReference>
<gene>
    <name evidence="1" type="ORF">PTE_00165</name>
</gene>
<protein>
    <submittedName>
        <fullName evidence="1">Uncharacterized protein</fullName>
    </submittedName>
</protein>
<name>W3VB38_9GAMM</name>
<evidence type="ECO:0000313" key="1">
    <source>
        <dbReference type="EMBL" id="ETS33017.1"/>
    </source>
</evidence>
<proteinExistence type="predicted"/>
<dbReference type="AlphaFoldDB" id="W3VB38"/>
<sequence length="55" mass="5872">MLSGLLKQLLICTRLFCQSDRKGKAIRHTVSMIMGAALSADKVAMISPPGILTKG</sequence>
<keyword evidence="2" id="KW-1185">Reference proteome</keyword>
<evidence type="ECO:0000313" key="2">
    <source>
        <dbReference type="Proteomes" id="UP000018957"/>
    </source>
</evidence>
<reference evidence="1 2" key="1">
    <citation type="submission" date="2013-11" db="EMBL/GenBank/DDBJ databases">
        <title>Elucidation of the Photorhabdus temperata genome and generation of transposon mutant library to identify motility mutants.</title>
        <authorList>
            <person name="Hurst S.G.IV."/>
            <person name="Micheals B."/>
            <person name="Abebe-Akele F."/>
            <person name="Rowedder H."/>
            <person name="Bullock H."/>
            <person name="Jackobeck R."/>
            <person name="Janicki E."/>
            <person name="Tisa L.S."/>
        </authorList>
    </citation>
    <scope>NUCLEOTIDE SEQUENCE [LARGE SCALE GENOMIC DNA]</scope>
    <source>
        <strain evidence="1 2">NC19</strain>
    </source>
</reference>
<comment type="caution">
    <text evidence="1">The sequence shown here is derived from an EMBL/GenBank/DDBJ whole genome shotgun (WGS) entry which is preliminary data.</text>
</comment>
<accession>W3VB38</accession>
<dbReference type="Proteomes" id="UP000018957">
    <property type="component" value="Unassembled WGS sequence"/>
</dbReference>